<accession>A0AC61NDI3</accession>
<evidence type="ECO:0000313" key="2">
    <source>
        <dbReference type="Proteomes" id="UP000826212"/>
    </source>
</evidence>
<gene>
    <name evidence="1" type="primary">hisC</name>
    <name evidence="1" type="ORF">K4L44_13580</name>
</gene>
<evidence type="ECO:0000313" key="1">
    <source>
        <dbReference type="EMBL" id="QZE13593.1"/>
    </source>
</evidence>
<proteinExistence type="predicted"/>
<keyword evidence="2" id="KW-1185">Reference proteome</keyword>
<keyword evidence="1" id="KW-0032">Aminotransferase</keyword>
<organism evidence="1 2">
    <name type="scientific">Halosquirtibacter laminarini</name>
    <dbReference type="NCBI Taxonomy" id="3374600"/>
    <lineage>
        <taxon>Bacteria</taxon>
        <taxon>Pseudomonadati</taxon>
        <taxon>Bacteroidota</taxon>
        <taxon>Bacteroidia</taxon>
        <taxon>Marinilabiliales</taxon>
        <taxon>Prolixibacteraceae</taxon>
        <taxon>Halosquirtibacter</taxon>
    </lineage>
</organism>
<dbReference type="EC" id="2.6.1.9" evidence="1"/>
<sequence length="347" mass="38923">MTFNLNKIVSPNILSLAPYRCARDEFEGSAEIYLDANENPFDNGLNRYPDPYQTELKKEIASLKNISEESIFLGNGSDEAIDLLFRIFCIPGKDNYIAITPSYGMYEVCGNVNNVERRAALLTDNFEIDLPQINSQIDSNTKLIFLCSPNNPSGNILDVNAVQALANNFHGVVVIDEAYIDFSFSESATTLLEKYPNIVVLQTLSKAWGLAAIRLGMAMASKDIITLFNKVKYPYNVNLLTQEKALEYLKEKKEMVSQQIAEIISERERVKELLSTIPAVIKVFPSEANFLLVKMDEAENIYSTLLKKGTVVRNRSKVILCEGCLRITIGTPIENQKIIEQLTEIIA</sequence>
<reference evidence="1" key="1">
    <citation type="submission" date="2021-08" db="EMBL/GenBank/DDBJ databases">
        <title>Novel anaerobic bacterium isolated from sea squirt in East Sea, Republic of Korea.</title>
        <authorList>
            <person name="Nguyen T.H."/>
            <person name="Li Z."/>
            <person name="Lee Y.-J."/>
            <person name="Ko J."/>
            <person name="Kim S.-G."/>
        </authorList>
    </citation>
    <scope>NUCLEOTIDE SEQUENCE</scope>
    <source>
        <strain evidence="1">KCTC 25031</strain>
    </source>
</reference>
<dbReference type="Proteomes" id="UP000826212">
    <property type="component" value="Chromosome"/>
</dbReference>
<dbReference type="EMBL" id="CP081303">
    <property type="protein sequence ID" value="QZE13593.1"/>
    <property type="molecule type" value="Genomic_DNA"/>
</dbReference>
<name>A0AC61NDI3_9BACT</name>
<protein>
    <submittedName>
        <fullName evidence="1">Histidinol-phosphate transaminase</fullName>
        <ecNumber evidence="1">2.6.1.9</ecNumber>
    </submittedName>
</protein>
<keyword evidence="1" id="KW-0808">Transferase</keyword>